<dbReference type="EMBL" id="KB097753">
    <property type="protein sequence ID" value="ESN90619.1"/>
    <property type="molecule type" value="Genomic_DNA"/>
</dbReference>
<dbReference type="CTD" id="20201455"/>
<evidence type="ECO:0000256" key="1">
    <source>
        <dbReference type="SAM" id="Phobius"/>
    </source>
</evidence>
<evidence type="ECO:0000313" key="5">
    <source>
        <dbReference type="Proteomes" id="UP000015101"/>
    </source>
</evidence>
<dbReference type="HOGENOM" id="CLU_716270_0_0_1"/>
<proteinExistence type="predicted"/>
<dbReference type="eggNOG" id="ENOG502R31D">
    <property type="taxonomic scope" value="Eukaryota"/>
</dbReference>
<reference evidence="3 5" key="2">
    <citation type="journal article" date="2013" name="Nature">
        <title>Insights into bilaterian evolution from three spiralian genomes.</title>
        <authorList>
            <person name="Simakov O."/>
            <person name="Marletaz F."/>
            <person name="Cho S.J."/>
            <person name="Edsinger-Gonzales E."/>
            <person name="Havlak P."/>
            <person name="Hellsten U."/>
            <person name="Kuo D.H."/>
            <person name="Larsson T."/>
            <person name="Lv J."/>
            <person name="Arendt D."/>
            <person name="Savage R."/>
            <person name="Osoegawa K."/>
            <person name="de Jong P."/>
            <person name="Grimwood J."/>
            <person name="Chapman J.A."/>
            <person name="Shapiro H."/>
            <person name="Aerts A."/>
            <person name="Otillar R.P."/>
            <person name="Terry A.Y."/>
            <person name="Boore J.L."/>
            <person name="Grigoriev I.V."/>
            <person name="Lindberg D.R."/>
            <person name="Seaver E.C."/>
            <person name="Weisblat D.A."/>
            <person name="Putnam N.H."/>
            <person name="Rokhsar D.S."/>
        </authorList>
    </citation>
    <scope>NUCLEOTIDE SEQUENCE</scope>
</reference>
<evidence type="ECO:0000259" key="2">
    <source>
        <dbReference type="Pfam" id="PF05050"/>
    </source>
</evidence>
<dbReference type="NCBIfam" id="TIGR01444">
    <property type="entry name" value="fkbM_fam"/>
    <property type="match status" value="1"/>
</dbReference>
<dbReference type="InterPro" id="IPR052514">
    <property type="entry name" value="SAM-dependent_MTase"/>
</dbReference>
<dbReference type="PANTHER" id="PTHR34203">
    <property type="entry name" value="METHYLTRANSFERASE, FKBM FAMILY PROTEIN"/>
    <property type="match status" value="1"/>
</dbReference>
<dbReference type="InterPro" id="IPR029063">
    <property type="entry name" value="SAM-dependent_MTases_sf"/>
</dbReference>
<feature type="transmembrane region" description="Helical" evidence="1">
    <location>
        <begin position="12"/>
        <end position="30"/>
    </location>
</feature>
<keyword evidence="1" id="KW-1133">Transmembrane helix</keyword>
<reference evidence="5" key="1">
    <citation type="submission" date="2012-12" db="EMBL/GenBank/DDBJ databases">
        <authorList>
            <person name="Hellsten U."/>
            <person name="Grimwood J."/>
            <person name="Chapman J.A."/>
            <person name="Shapiro H."/>
            <person name="Aerts A."/>
            <person name="Otillar R.P."/>
            <person name="Terry A.Y."/>
            <person name="Boore J.L."/>
            <person name="Simakov O."/>
            <person name="Marletaz F."/>
            <person name="Cho S.-J."/>
            <person name="Edsinger-Gonzales E."/>
            <person name="Havlak P."/>
            <person name="Kuo D.-H."/>
            <person name="Larsson T."/>
            <person name="Lv J."/>
            <person name="Arendt D."/>
            <person name="Savage R."/>
            <person name="Osoegawa K."/>
            <person name="de Jong P."/>
            <person name="Lindberg D.R."/>
            <person name="Seaver E.C."/>
            <person name="Weisblat D.A."/>
            <person name="Putnam N.H."/>
            <person name="Grigoriev I.V."/>
            <person name="Rokhsar D.S."/>
        </authorList>
    </citation>
    <scope>NUCLEOTIDE SEQUENCE</scope>
</reference>
<dbReference type="GO" id="GO:0008171">
    <property type="term" value="F:O-methyltransferase activity"/>
    <property type="evidence" value="ECO:0000318"/>
    <property type="project" value="GO_Central"/>
</dbReference>
<dbReference type="EnsemblMetazoa" id="HelroT166313">
    <property type="protein sequence ID" value="HelroP166313"/>
    <property type="gene ID" value="HelroG166313"/>
</dbReference>
<dbReference type="GeneID" id="20201455"/>
<accession>T1EY05</accession>
<dbReference type="KEGG" id="hro:HELRODRAFT_166313"/>
<protein>
    <recommendedName>
        <fullName evidence="2">Methyltransferase FkbM domain-containing protein</fullName>
    </recommendedName>
</protein>
<dbReference type="InParanoid" id="T1EY05"/>
<dbReference type="AlphaFoldDB" id="T1EY05"/>
<sequence length="386" mass="44603">MNRIFRPSIETFILIIIVSLITLTIFMISLNESFPGKFIAWQIAHPSDYPDDEETFRNTKKKVFDSYELPPLLIKPAKSQNSSVEQNGREKKVRDPRLGQLRGGRSSCIIYNPDMYIDYTFTNCLRMQVEPYQPYICTHDLNTDIHISFQLQRDSIWEKEMIDRFKDILIAHSDLGVYDIGANIGVYTMVAASMGHKVVAVEPHQPNLYELGKALRKNKLENEVIVLRNAVSNRHGTYELKIPLDNQGGVRLTSQDADKYCDDTTCPKHAENIVLNDLLDVTNFKRAIIKIDIEGHEHKAMRKSSKLFKTVQITHIIMEWQHVRNYYGTHNDENDEKTMVNEMIGTLNSRGFHAEHITTGALLSLKHWYGWPDNVLWVHDNTTNTR</sequence>
<gene>
    <name evidence="4" type="primary">20201455</name>
    <name evidence="3" type="ORF">HELRODRAFT_166313</name>
</gene>
<keyword evidence="5" id="KW-1185">Reference proteome</keyword>
<keyword evidence="1" id="KW-0812">Transmembrane</keyword>
<dbReference type="OrthoDB" id="430136at2759"/>
<feature type="domain" description="Methyltransferase FkbM" evidence="2">
    <location>
        <begin position="179"/>
        <end position="352"/>
    </location>
</feature>
<dbReference type="PANTHER" id="PTHR34203:SF15">
    <property type="entry name" value="SLL1173 PROTEIN"/>
    <property type="match status" value="1"/>
</dbReference>
<dbReference type="InterPro" id="IPR006342">
    <property type="entry name" value="FkbM_mtfrase"/>
</dbReference>
<dbReference type="SUPFAM" id="SSF53335">
    <property type="entry name" value="S-adenosyl-L-methionine-dependent methyltransferases"/>
    <property type="match status" value="1"/>
</dbReference>
<dbReference type="Proteomes" id="UP000015101">
    <property type="component" value="Unassembled WGS sequence"/>
</dbReference>
<dbReference type="EMBL" id="AMQM01002311">
    <property type="status" value="NOT_ANNOTATED_CDS"/>
    <property type="molecule type" value="Genomic_DNA"/>
</dbReference>
<organism evidence="4 5">
    <name type="scientific">Helobdella robusta</name>
    <name type="common">Californian leech</name>
    <dbReference type="NCBI Taxonomy" id="6412"/>
    <lineage>
        <taxon>Eukaryota</taxon>
        <taxon>Metazoa</taxon>
        <taxon>Spiralia</taxon>
        <taxon>Lophotrochozoa</taxon>
        <taxon>Annelida</taxon>
        <taxon>Clitellata</taxon>
        <taxon>Hirudinea</taxon>
        <taxon>Rhynchobdellida</taxon>
        <taxon>Glossiphoniidae</taxon>
        <taxon>Helobdella</taxon>
    </lineage>
</organism>
<evidence type="ECO:0000313" key="4">
    <source>
        <dbReference type="EnsemblMetazoa" id="HelroP166313"/>
    </source>
</evidence>
<dbReference type="Gene3D" id="3.40.50.150">
    <property type="entry name" value="Vaccinia Virus protein VP39"/>
    <property type="match status" value="1"/>
</dbReference>
<dbReference type="RefSeq" id="XP_009031518.1">
    <property type="nucleotide sequence ID" value="XM_009033270.1"/>
</dbReference>
<dbReference type="Pfam" id="PF05050">
    <property type="entry name" value="Methyltransf_21"/>
    <property type="match status" value="1"/>
</dbReference>
<evidence type="ECO:0000313" key="3">
    <source>
        <dbReference type="EMBL" id="ESN90619.1"/>
    </source>
</evidence>
<reference evidence="4" key="3">
    <citation type="submission" date="2015-06" db="UniProtKB">
        <authorList>
            <consortium name="EnsemblMetazoa"/>
        </authorList>
    </citation>
    <scope>IDENTIFICATION</scope>
</reference>
<keyword evidence="1" id="KW-0472">Membrane</keyword>
<name>T1EY05_HELRO</name>